<evidence type="ECO:0000313" key="2">
    <source>
        <dbReference type="Proteomes" id="UP000887116"/>
    </source>
</evidence>
<evidence type="ECO:0000313" key="1">
    <source>
        <dbReference type="EMBL" id="GFR05556.1"/>
    </source>
</evidence>
<sequence length="76" mass="8545">MNDYFGYSHSSATNQTLNCRSLSKTCRTFSIESSISGVYWRPQWSTPLTPENPKPFVPDESLGIAPSRKAFQASLR</sequence>
<keyword evidence="2" id="KW-1185">Reference proteome</keyword>
<gene>
    <name evidence="1" type="ORF">TNCT_402351</name>
</gene>
<name>A0A8X6JGH4_TRICU</name>
<reference evidence="1" key="1">
    <citation type="submission" date="2020-07" db="EMBL/GenBank/DDBJ databases">
        <title>Multicomponent nature underlies the extraordinary mechanical properties of spider dragline silk.</title>
        <authorList>
            <person name="Kono N."/>
            <person name="Nakamura H."/>
            <person name="Mori M."/>
            <person name="Yoshida Y."/>
            <person name="Ohtoshi R."/>
            <person name="Malay A.D."/>
            <person name="Moran D.A.P."/>
            <person name="Tomita M."/>
            <person name="Numata K."/>
            <person name="Arakawa K."/>
        </authorList>
    </citation>
    <scope>NUCLEOTIDE SEQUENCE</scope>
</reference>
<dbReference type="EMBL" id="BMAO01006026">
    <property type="protein sequence ID" value="GFR05556.1"/>
    <property type="molecule type" value="Genomic_DNA"/>
</dbReference>
<dbReference type="Proteomes" id="UP000887116">
    <property type="component" value="Unassembled WGS sequence"/>
</dbReference>
<comment type="caution">
    <text evidence="1">The sequence shown here is derived from an EMBL/GenBank/DDBJ whole genome shotgun (WGS) entry which is preliminary data.</text>
</comment>
<proteinExistence type="predicted"/>
<protein>
    <submittedName>
        <fullName evidence="1">Uncharacterized protein</fullName>
    </submittedName>
</protein>
<dbReference type="AlphaFoldDB" id="A0A8X6JGH4"/>
<organism evidence="1 2">
    <name type="scientific">Trichonephila clavata</name>
    <name type="common">Joro spider</name>
    <name type="synonym">Nephila clavata</name>
    <dbReference type="NCBI Taxonomy" id="2740835"/>
    <lineage>
        <taxon>Eukaryota</taxon>
        <taxon>Metazoa</taxon>
        <taxon>Ecdysozoa</taxon>
        <taxon>Arthropoda</taxon>
        <taxon>Chelicerata</taxon>
        <taxon>Arachnida</taxon>
        <taxon>Araneae</taxon>
        <taxon>Araneomorphae</taxon>
        <taxon>Entelegynae</taxon>
        <taxon>Araneoidea</taxon>
        <taxon>Nephilidae</taxon>
        <taxon>Trichonephila</taxon>
    </lineage>
</organism>
<accession>A0A8X6JGH4</accession>